<dbReference type="InterPro" id="IPR051986">
    <property type="entry name" value="Innate_Immune_Apopt_Reg"/>
</dbReference>
<proteinExistence type="predicted"/>
<accession>A0A8D0BR14</accession>
<feature type="compositionally biased region" description="Basic and acidic residues" evidence="1">
    <location>
        <begin position="243"/>
        <end position="256"/>
    </location>
</feature>
<dbReference type="GO" id="GO:0006915">
    <property type="term" value="P:apoptotic process"/>
    <property type="evidence" value="ECO:0007669"/>
    <property type="project" value="InterPro"/>
</dbReference>
<reference evidence="3" key="1">
    <citation type="submission" date="2025-08" db="UniProtKB">
        <authorList>
            <consortium name="Ensembl"/>
        </authorList>
    </citation>
    <scope>IDENTIFICATION</scope>
</reference>
<dbReference type="Ensembl" id="ENSSMRT00000011390.1">
    <property type="protein sequence ID" value="ENSSMRP00000009776.1"/>
    <property type="gene ID" value="ENSSMRG00000007768.1"/>
</dbReference>
<evidence type="ECO:0000256" key="1">
    <source>
        <dbReference type="SAM" id="MobiDB-lite"/>
    </source>
</evidence>
<dbReference type="AlphaFoldDB" id="A0A8D0BR14"/>
<dbReference type="GeneTree" id="ENSGT00390000005712"/>
<evidence type="ECO:0000313" key="3">
    <source>
        <dbReference type="Ensembl" id="ENSSMRP00000009776.1"/>
    </source>
</evidence>
<evidence type="ECO:0000259" key="2">
    <source>
        <dbReference type="Pfam" id="PF18608"/>
    </source>
</evidence>
<dbReference type="SUPFAM" id="SSF49599">
    <property type="entry name" value="TRAF domain-like"/>
    <property type="match status" value="1"/>
</dbReference>
<dbReference type="Gene3D" id="3.30.40.10">
    <property type="entry name" value="Zinc/RING finger domain, C3HC4 (zinc finger)"/>
    <property type="match status" value="2"/>
</dbReference>
<organism evidence="3 4">
    <name type="scientific">Salvator merianae</name>
    <name type="common">Argentine black and white tegu</name>
    <name type="synonym">Tupinambis merianae</name>
    <dbReference type="NCBI Taxonomy" id="96440"/>
    <lineage>
        <taxon>Eukaryota</taxon>
        <taxon>Metazoa</taxon>
        <taxon>Chordata</taxon>
        <taxon>Craniata</taxon>
        <taxon>Vertebrata</taxon>
        <taxon>Euteleostomi</taxon>
        <taxon>Lepidosauria</taxon>
        <taxon>Squamata</taxon>
        <taxon>Bifurcata</taxon>
        <taxon>Unidentata</taxon>
        <taxon>Episquamata</taxon>
        <taxon>Laterata</taxon>
        <taxon>Teiioidea</taxon>
        <taxon>Teiidae</taxon>
        <taxon>Salvator</taxon>
    </lineage>
</organism>
<dbReference type="InterPro" id="IPR031220">
    <property type="entry name" value="XAF1_C_sf"/>
</dbReference>
<sequence length="336" mass="37374">MKTKAGAEIMDAVAAAERRVCQNCKRDVAAANFSLHEAHCLRFLTVCPKCQEPVARKDMEEHLGQAHQQVPGWGRGSASKWGRSRCSQTGQLLFPLPLQVRCPLCHHRMQQYLLEQHQVEECQERPTKCSFCELEMPHHRLQAHLDLCSSRTTMCWDCGKYVTYKSLAVHTLRCQATQKPSDPGPNASLCQSCNTWFLDEQYLQHLNECTPLSQLLGALSTHSPQKQSSPPSLAASPPSNVAEAEKTVRPKMKEKALSSVGRPSLKPPKSRKGPSPLPFTATVDDDSYNQFGSCSRCNILLPRPVLQKHERKCTQAASLPALRRSPRLLGKGGEST</sequence>
<feature type="region of interest" description="Disordered" evidence="1">
    <location>
        <begin position="220"/>
        <end position="281"/>
    </location>
</feature>
<protein>
    <submittedName>
        <fullName evidence="3">Nuclear cap binding subunit 3</fullName>
    </submittedName>
</protein>
<dbReference type="InterPro" id="IPR041386">
    <property type="entry name" value="XAF1_C"/>
</dbReference>
<dbReference type="Gene3D" id="6.10.250.1730">
    <property type="match status" value="1"/>
</dbReference>
<keyword evidence="4" id="KW-1185">Reference proteome</keyword>
<dbReference type="Pfam" id="PF18608">
    <property type="entry name" value="XAF1_C"/>
    <property type="match status" value="1"/>
</dbReference>
<feature type="domain" description="XIAP-associated factor 1 C-terminal" evidence="2">
    <location>
        <begin position="281"/>
        <end position="319"/>
    </location>
</feature>
<dbReference type="PANTHER" id="PTHR16295:SF17">
    <property type="entry name" value="XIAP-ASSOCIATED FACTOR 1"/>
    <property type="match status" value="1"/>
</dbReference>
<evidence type="ECO:0000313" key="4">
    <source>
        <dbReference type="Proteomes" id="UP000694421"/>
    </source>
</evidence>
<feature type="region of interest" description="Disordered" evidence="1">
    <location>
        <begin position="314"/>
        <end position="336"/>
    </location>
</feature>
<feature type="compositionally biased region" description="Low complexity" evidence="1">
    <location>
        <begin position="223"/>
        <end position="239"/>
    </location>
</feature>
<name>A0A8D0BR14_SALMN</name>
<dbReference type="GO" id="GO:0005739">
    <property type="term" value="C:mitochondrion"/>
    <property type="evidence" value="ECO:0007669"/>
    <property type="project" value="TreeGrafter"/>
</dbReference>
<dbReference type="PANTHER" id="PTHR16295">
    <property type="entry name" value="TRAF-TYPE ZINC FINGER PROTEIN-RELATED"/>
    <property type="match status" value="1"/>
</dbReference>
<feature type="compositionally biased region" description="Low complexity" evidence="1">
    <location>
        <begin position="316"/>
        <end position="329"/>
    </location>
</feature>
<dbReference type="Proteomes" id="UP000694421">
    <property type="component" value="Unplaced"/>
</dbReference>
<dbReference type="InterPro" id="IPR013083">
    <property type="entry name" value="Znf_RING/FYVE/PHD"/>
</dbReference>
<reference evidence="3" key="2">
    <citation type="submission" date="2025-09" db="UniProtKB">
        <authorList>
            <consortium name="Ensembl"/>
        </authorList>
    </citation>
    <scope>IDENTIFICATION</scope>
</reference>